<evidence type="ECO:0000259" key="2">
    <source>
        <dbReference type="Pfam" id="PF17881"/>
    </source>
</evidence>
<dbReference type="Pfam" id="PF17881">
    <property type="entry name" value="TseB"/>
    <property type="match status" value="1"/>
</dbReference>
<dbReference type="InterPro" id="IPR041401">
    <property type="entry name" value="TseB-like_dom"/>
</dbReference>
<reference evidence="4" key="3">
    <citation type="submission" date="2024-03" db="EMBL/GenBank/DDBJ databases">
        <title>The Genome Sequence of Enterococcus sp. DIV0242b.</title>
        <authorList>
            <consortium name="The Broad Institute Genomics Platform"/>
            <consortium name="The Broad Institute Microbial Omics Core"/>
            <consortium name="The Broad Institute Genomic Center for Infectious Diseases"/>
            <person name="Earl A."/>
            <person name="Manson A."/>
            <person name="Gilmore M."/>
            <person name="Schwartman J."/>
            <person name="Shea T."/>
            <person name="Abouelleil A."/>
            <person name="Cao P."/>
            <person name="Chapman S."/>
            <person name="Cusick C."/>
            <person name="Young S."/>
            <person name="Neafsey D."/>
            <person name="Nusbaum C."/>
            <person name="Birren B."/>
        </authorList>
    </citation>
    <scope>NUCLEOTIDE SEQUENCE</scope>
    <source>
        <strain evidence="4">9E7_DIV0242</strain>
    </source>
</reference>
<dbReference type="AlphaFoldDB" id="A0A242K733"/>
<organism evidence="3">
    <name type="scientific">Candidatus Enterococcus clewellii</name>
    <dbReference type="NCBI Taxonomy" id="1834193"/>
    <lineage>
        <taxon>Bacteria</taxon>
        <taxon>Bacillati</taxon>
        <taxon>Bacillota</taxon>
        <taxon>Bacilli</taxon>
        <taxon>Lactobacillales</taxon>
        <taxon>Enterococcaceae</taxon>
        <taxon>Enterococcus</taxon>
    </lineage>
</organism>
<evidence type="ECO:0000256" key="1">
    <source>
        <dbReference type="SAM" id="Phobius"/>
    </source>
</evidence>
<dbReference type="EMBL" id="CP147247">
    <property type="protein sequence ID" value="WYJ92437.1"/>
    <property type="molecule type" value="Genomic_DNA"/>
</dbReference>
<keyword evidence="1" id="KW-1133">Transmembrane helix</keyword>
<evidence type="ECO:0000313" key="3">
    <source>
        <dbReference type="EMBL" id="OTP16120.1"/>
    </source>
</evidence>
<keyword evidence="1" id="KW-0472">Membrane</keyword>
<dbReference type="SUPFAM" id="SSF54403">
    <property type="entry name" value="Cystatin/monellin"/>
    <property type="match status" value="2"/>
</dbReference>
<evidence type="ECO:0000313" key="4">
    <source>
        <dbReference type="EMBL" id="WYJ92437.1"/>
    </source>
</evidence>
<evidence type="ECO:0000313" key="5">
    <source>
        <dbReference type="Proteomes" id="UP000195141"/>
    </source>
</evidence>
<dbReference type="EMBL" id="NGMM01000003">
    <property type="protein sequence ID" value="OTP16120.1"/>
    <property type="molecule type" value="Genomic_DNA"/>
</dbReference>
<accession>A0A242K733</accession>
<dbReference type="Proteomes" id="UP000195141">
    <property type="component" value="Chromosome"/>
</dbReference>
<feature type="transmembrane region" description="Helical" evidence="1">
    <location>
        <begin position="14"/>
        <end position="36"/>
    </location>
</feature>
<keyword evidence="5" id="KW-1185">Reference proteome</keyword>
<gene>
    <name evidence="3" type="ORF">A5888_002334</name>
    <name evidence="4" type="ORF">A5888_004210</name>
</gene>
<name>A0A242K733_9ENTE</name>
<dbReference type="InterPro" id="IPR046350">
    <property type="entry name" value="Cystatin_sf"/>
</dbReference>
<sequence length="169" mass="18992">MIVTSDEQKEHKRVVILLALVAILLTIIVMLSIFYIRSTHSKSQARKEAVKIAEEHAQLDSVEDFYWFNRDETYFGLTGKDASGNEIVVIIPEKGGDILTFDQEEGLTEGQAKQVVKERYGEENVQKVNLGMFDGKAVWEVVCKSSEGALNYYLIAFENGEEVNTVLGI</sequence>
<reference evidence="3" key="1">
    <citation type="submission" date="2017-05" db="EMBL/GenBank/DDBJ databases">
        <title>The Genome Sequence of Enterococcus sp. 9E7_DIV0242.</title>
        <authorList>
            <consortium name="The Broad Institute Genomics Platform"/>
            <consortium name="The Broad Institute Genomic Center for Infectious Diseases"/>
            <person name="Earl A."/>
            <person name="Manson A."/>
            <person name="Schwartman J."/>
            <person name="Gilmore M."/>
            <person name="Abouelleil A."/>
            <person name="Cao P."/>
            <person name="Chapman S."/>
            <person name="Cusick C."/>
            <person name="Shea T."/>
            <person name="Young S."/>
            <person name="Neafsey D."/>
            <person name="Nusbaum C."/>
            <person name="Birren B."/>
        </authorList>
    </citation>
    <scope>NUCLEOTIDE SEQUENCE [LARGE SCALE GENOMIC DNA]</scope>
    <source>
        <strain evidence="3">9E7_DIV0242</strain>
    </source>
</reference>
<dbReference type="Gene3D" id="3.10.450.40">
    <property type="match status" value="2"/>
</dbReference>
<keyword evidence="1" id="KW-0812">Transmembrane</keyword>
<protein>
    <recommendedName>
        <fullName evidence="2">Cell wall elongation regulator TseB-like domain-containing protein</fullName>
    </recommendedName>
</protein>
<reference evidence="4" key="2">
    <citation type="submission" date="2017-05" db="EMBL/GenBank/DDBJ databases">
        <authorList>
            <consortium name="The Broad Institute Genomics Platform"/>
            <consortium name="The Broad Institute Genomic Center for Infectious Diseases"/>
            <person name="Earl A."/>
            <person name="Manson A."/>
            <person name="Schwartman J."/>
            <person name="Gilmore M."/>
            <person name="Abouelleil A."/>
            <person name="Cao P."/>
            <person name="Chapman S."/>
            <person name="Cusick C."/>
            <person name="Shea T."/>
            <person name="Young S."/>
            <person name="Neafsey D."/>
            <person name="Nusbaum C."/>
            <person name="Birren B."/>
        </authorList>
    </citation>
    <scope>NUCLEOTIDE SEQUENCE</scope>
    <source>
        <strain evidence="4">9E7_DIV0242</strain>
    </source>
</reference>
<proteinExistence type="predicted"/>
<feature type="domain" description="Cell wall elongation regulator TseB-like" evidence="2">
    <location>
        <begin position="48"/>
        <end position="92"/>
    </location>
</feature>